<dbReference type="InterPro" id="IPR014001">
    <property type="entry name" value="Helicase_ATP-bd"/>
</dbReference>
<dbReference type="InterPro" id="IPR001650">
    <property type="entry name" value="Helicase_C-like"/>
</dbReference>
<dbReference type="InterPro" id="IPR027417">
    <property type="entry name" value="P-loop_NTPase"/>
</dbReference>
<sequence length="1721" mass="194214">MNPFGILHAVQGSYRKYVESFQRIASPDIVPVLSDAIEKGELLWKEPYIQIGRRFKPGGSLHDLISDGTLHPDCRNVFYRDESDPKSDAIQLHAHQFRSVRAAAAGQNYLVSTGTSSGKSFCFYIPIVDYCLKTKGQRGIKAILVYPLNALANSQYWNMARRLHGTGVKIGKYTGQTERTDQSALEAYRRLTGSDKPYDSEVLSRSEMYENPPDILITNYKMLEYMLIRPQDRRMLNPAWADALQFLVLDEAHTYEGRRGADVALLMRRLKRRMNGCGRIRCVATSATLVKNDDPTQARAEVGGFFQQLFGEKLGEYITEEEEALPPAEYEIPGILTPQPALLEAFDPTKLPTVWPLAEAVFGRTLAASERTPQSLEILLRGFQGYQFLVQALAERPKQIAELVTEFLERNANRSEAEARFCVEATLRLGLVEVADGRQLIPIKLHQFLQSGAKIYRCFRCNHLSLHGEASCPRCAAEGVTVSLYPLHFCRACGTELAGLSWTDEGNVVPWDMDQEDREQVAHAGYLYRFTNRDTWDEVKSTIPEEWLKLDGAPRKKYVGYVPQAATMVITESRLLLGDLAPGQDRTIGAIAPFPLKLCPACGVTRTEGRLRESNKLNFVSKVGRSTAINILTLALLTAKPDPTKPKSLIFCDIRQDAALQAGNMDDWYAHVLFRCQLFRTLEEAPAEGWDLAKVIGRLFERLEEDGFFDQHLPGVKIDSARKRSIVNGYLSYCLLEDLAVSRWYSDVNLEEVGLLRVDYDGLADLAKSSASAFSPLSVDEVYDLLLGVLEELRRNKAYAFDAWKDAGAFWGRFKNLGSDDNEPEPFLIPRTYSPPAALVMERTESDDVYPISVGERSLLYQWMERTFGSGEYLATAIRTLEQDNYLVSSRYGMGKTSVKGLALNELHLRIRSTETQKAKRCPKCGRIFWWRKNQGCMNARCRVSLEPLSVYAEQQRYYRDLYRAAATLPYLEAEDHSQQVSDTDRIEREKHFASSNEKLNVLSCTPTMELGIDIGELGSVILRNVPPNPANYVQRAGRAGRRGQGAVVLTFCATTGESTHDRHFYKHPDQMIAGQILVPRFDLANEGLLRSHLHSLVAEVAELSVLEENSHYFEPTQNEQERLIPRVSVRQEFQGVLTDRSELIRQAIESLFLTDTTLDTTPIRERFTDWQNDFWAAFESHLNALADEHVSVNLEISAMMRTAVKYDQELMTALMQRRTDIHTGGRGPRLSKKQRSSSGRSPYAMDQWLSTRGFLPGYAFGGEYITIQFPNPDDDFVREPQRALREFGPRALCYAGKRRWVVNSAVVGKEDLRAFKRCGSCGRIREITQNTLATCECGKALDAAPIQAMRMPSVRVKTENRISRWEEIRESKSFVMEEFAELPPAKSAWSFTNGSINVLLEFFPSATVTSINYRSKFATSDGASSQQVKPDLLYRPGFSIDEGDWKLRPADAPEGDNKYRALYSSGSHDALRLTVTNVDKDKAELIRVTLRTALTVGLSLALRQGPSEIRAFDLPTSDPATIQSLFYEATAGSAGALARALEIQTWREVVTQTMDALHFGSDGQDERTDCATACYECLQDFFNQREHKLLNRHEVKDLLLWLRDATPHPIGKDNWQQLIDNISGSGAANERRFLQLLRDNGLPLPKRAHYALPEEGPPIAEIDFQVGSVHVLVDGSIHHQKWVAEKDEVKRRALRAEGYTLFVFEISDEEGSLQRLKERL</sequence>
<dbReference type="Pfam" id="PF00270">
    <property type="entry name" value="DEAD"/>
    <property type="match status" value="1"/>
</dbReference>
<dbReference type="Gene3D" id="3.40.50.300">
    <property type="entry name" value="P-loop containing nucleotide triphosphate hydrolases"/>
    <property type="match status" value="2"/>
</dbReference>
<keyword evidence="1" id="KW-0547">Nucleotide-binding</keyword>
<name>A0A7W9WA23_ARMRO</name>
<proteinExistence type="predicted"/>
<dbReference type="PROSITE" id="PS51194">
    <property type="entry name" value="HELICASE_CTER"/>
    <property type="match status" value="1"/>
</dbReference>
<organism evidence="6 7">
    <name type="scientific">Armatimonas rosea</name>
    <dbReference type="NCBI Taxonomy" id="685828"/>
    <lineage>
        <taxon>Bacteria</taxon>
        <taxon>Bacillati</taxon>
        <taxon>Armatimonadota</taxon>
        <taxon>Armatimonadia</taxon>
        <taxon>Armatimonadales</taxon>
        <taxon>Armatimonadaceae</taxon>
        <taxon>Armatimonas</taxon>
    </lineage>
</organism>
<feature type="domain" description="Helicase C-terminal" evidence="5">
    <location>
        <begin position="914"/>
        <end position="1090"/>
    </location>
</feature>
<evidence type="ECO:0000259" key="4">
    <source>
        <dbReference type="PROSITE" id="PS51192"/>
    </source>
</evidence>
<evidence type="ECO:0008006" key="8">
    <source>
        <dbReference type="Google" id="ProtNLM"/>
    </source>
</evidence>
<keyword evidence="7" id="KW-1185">Reference proteome</keyword>
<dbReference type="InterPro" id="IPR011545">
    <property type="entry name" value="DEAD/DEAH_box_helicase_dom"/>
</dbReference>
<dbReference type="Proteomes" id="UP000520814">
    <property type="component" value="Unassembled WGS sequence"/>
</dbReference>
<evidence type="ECO:0000256" key="1">
    <source>
        <dbReference type="ARBA" id="ARBA00022741"/>
    </source>
</evidence>
<dbReference type="GO" id="GO:0036297">
    <property type="term" value="P:interstrand cross-link repair"/>
    <property type="evidence" value="ECO:0007669"/>
    <property type="project" value="TreeGrafter"/>
</dbReference>
<comment type="caution">
    <text evidence="6">The sequence shown here is derived from an EMBL/GenBank/DDBJ whole genome shotgun (WGS) entry which is preliminary data.</text>
</comment>
<dbReference type="GO" id="GO:0043138">
    <property type="term" value="F:3'-5' DNA helicase activity"/>
    <property type="evidence" value="ECO:0007669"/>
    <property type="project" value="TreeGrafter"/>
</dbReference>
<protein>
    <recommendedName>
        <fullName evidence="8">DEAD/DEAH box helicase</fullName>
    </recommendedName>
</protein>
<dbReference type="SMART" id="SM00487">
    <property type="entry name" value="DEXDc"/>
    <property type="match status" value="1"/>
</dbReference>
<keyword evidence="2" id="KW-0067">ATP-binding</keyword>
<evidence type="ECO:0000313" key="7">
    <source>
        <dbReference type="Proteomes" id="UP000520814"/>
    </source>
</evidence>
<dbReference type="RefSeq" id="WP_184203983.1">
    <property type="nucleotide sequence ID" value="NZ_JACHGW010000009.1"/>
</dbReference>
<dbReference type="EMBL" id="JACHGW010000009">
    <property type="protein sequence ID" value="MBB6053896.1"/>
    <property type="molecule type" value="Genomic_DNA"/>
</dbReference>
<dbReference type="SMART" id="SM00490">
    <property type="entry name" value="HELICc"/>
    <property type="match status" value="1"/>
</dbReference>
<gene>
    <name evidence="6" type="ORF">HNQ39_005743</name>
</gene>
<reference evidence="6 7" key="1">
    <citation type="submission" date="2020-08" db="EMBL/GenBank/DDBJ databases">
        <title>Genomic Encyclopedia of Type Strains, Phase IV (KMG-IV): sequencing the most valuable type-strain genomes for metagenomic binning, comparative biology and taxonomic classification.</title>
        <authorList>
            <person name="Goeker M."/>
        </authorList>
    </citation>
    <scope>NUCLEOTIDE SEQUENCE [LARGE SCALE GENOMIC DNA]</scope>
    <source>
        <strain evidence="6 7">DSM 23562</strain>
    </source>
</reference>
<evidence type="ECO:0000256" key="3">
    <source>
        <dbReference type="SAM" id="MobiDB-lite"/>
    </source>
</evidence>
<dbReference type="GO" id="GO:0005524">
    <property type="term" value="F:ATP binding"/>
    <property type="evidence" value="ECO:0007669"/>
    <property type="project" value="UniProtKB-KW"/>
</dbReference>
<dbReference type="PANTHER" id="PTHR47957:SF3">
    <property type="entry name" value="ATP-DEPENDENT HELICASE HRQ1"/>
    <property type="match status" value="1"/>
</dbReference>
<dbReference type="PROSITE" id="PS51192">
    <property type="entry name" value="HELICASE_ATP_BIND_1"/>
    <property type="match status" value="1"/>
</dbReference>
<feature type="region of interest" description="Disordered" evidence="3">
    <location>
        <begin position="1222"/>
        <end position="1244"/>
    </location>
</feature>
<evidence type="ECO:0000313" key="6">
    <source>
        <dbReference type="EMBL" id="MBB6053896.1"/>
    </source>
</evidence>
<dbReference type="GO" id="GO:0003676">
    <property type="term" value="F:nucleic acid binding"/>
    <property type="evidence" value="ECO:0007669"/>
    <property type="project" value="InterPro"/>
</dbReference>
<dbReference type="GO" id="GO:0006289">
    <property type="term" value="P:nucleotide-excision repair"/>
    <property type="evidence" value="ECO:0007669"/>
    <property type="project" value="TreeGrafter"/>
</dbReference>
<accession>A0A7W9WA23</accession>
<evidence type="ECO:0000259" key="5">
    <source>
        <dbReference type="PROSITE" id="PS51194"/>
    </source>
</evidence>
<evidence type="ECO:0000256" key="2">
    <source>
        <dbReference type="ARBA" id="ARBA00022840"/>
    </source>
</evidence>
<dbReference type="SUPFAM" id="SSF52540">
    <property type="entry name" value="P-loop containing nucleoside triphosphate hydrolases"/>
    <property type="match status" value="2"/>
</dbReference>
<dbReference type="Pfam" id="PF00271">
    <property type="entry name" value="Helicase_C"/>
    <property type="match status" value="1"/>
</dbReference>
<feature type="domain" description="Helicase ATP-binding" evidence="4">
    <location>
        <begin position="100"/>
        <end position="294"/>
    </location>
</feature>
<dbReference type="PANTHER" id="PTHR47957">
    <property type="entry name" value="ATP-DEPENDENT HELICASE HRQ1"/>
    <property type="match status" value="1"/>
</dbReference>